<protein>
    <recommendedName>
        <fullName evidence="3">DUF2190 domain-containing protein</fullName>
    </recommendedName>
</protein>
<proteinExistence type="predicted"/>
<sequence>MANPGFIKTYDAGAAITPYTIVKFTGTDFQVIPAAAVGDSLAGVTTEIASNSGERVDVVHSGCAYVQAGGTIAAGDPITTNASGQAVKAAPASGANNNCIGRARQSAVSGDVFEVLLDFFTLQG</sequence>
<accession>A0AAD2F4J9</accession>
<name>A0AAD2F4J9_9RALS</name>
<evidence type="ECO:0008006" key="3">
    <source>
        <dbReference type="Google" id="ProtNLM"/>
    </source>
</evidence>
<organism evidence="1 2">
    <name type="scientific">Ralstonia flatus</name>
    <dbReference type="NCBI Taxonomy" id="3058601"/>
    <lineage>
        <taxon>Bacteria</taxon>
        <taxon>Pseudomonadati</taxon>
        <taxon>Pseudomonadota</taxon>
        <taxon>Betaproteobacteria</taxon>
        <taxon>Burkholderiales</taxon>
        <taxon>Burkholderiaceae</taxon>
        <taxon>Ralstonia</taxon>
    </lineage>
</organism>
<dbReference type="InterPro" id="IPR011231">
    <property type="entry name" value="Phage_VT1-Sakai_H0018"/>
</dbReference>
<evidence type="ECO:0000313" key="2">
    <source>
        <dbReference type="Proteomes" id="UP001190491"/>
    </source>
</evidence>
<dbReference type="AlphaFoldDB" id="A0AAD2F4J9"/>
<gene>
    <name evidence="1" type="ORF">R77567_01621</name>
</gene>
<dbReference type="EMBL" id="CAUDKO010000003">
    <property type="protein sequence ID" value="CAJ0862147.1"/>
    <property type="molecule type" value="Genomic_DNA"/>
</dbReference>
<evidence type="ECO:0000313" key="1">
    <source>
        <dbReference type="EMBL" id="CAJ0862147.1"/>
    </source>
</evidence>
<dbReference type="Proteomes" id="UP001190491">
    <property type="component" value="Unassembled WGS sequence"/>
</dbReference>
<dbReference type="Pfam" id="PF09956">
    <property type="entry name" value="Phage_cement_2"/>
    <property type="match status" value="1"/>
</dbReference>
<comment type="caution">
    <text evidence="1">The sequence shown here is derived from an EMBL/GenBank/DDBJ whole genome shotgun (WGS) entry which is preliminary data.</text>
</comment>
<reference evidence="1" key="1">
    <citation type="submission" date="2023-07" db="EMBL/GenBank/DDBJ databases">
        <authorList>
            <person name="Peeters C."/>
        </authorList>
    </citation>
    <scope>NUCLEOTIDE SEQUENCE</scope>
    <source>
        <strain evidence="1">R-77567</strain>
    </source>
</reference>
<dbReference type="RefSeq" id="WP_206275449.1">
    <property type="nucleotide sequence ID" value="NZ_CAUDKO010000003.1"/>
</dbReference>